<dbReference type="Pfam" id="PF00582">
    <property type="entry name" value="Usp"/>
    <property type="match status" value="1"/>
</dbReference>
<organism evidence="3 4">
    <name type="scientific">Amycolatopsis panacis</name>
    <dbReference type="NCBI Taxonomy" id="2340917"/>
    <lineage>
        <taxon>Bacteria</taxon>
        <taxon>Bacillati</taxon>
        <taxon>Actinomycetota</taxon>
        <taxon>Actinomycetes</taxon>
        <taxon>Pseudonocardiales</taxon>
        <taxon>Pseudonocardiaceae</taxon>
        <taxon>Amycolatopsis</taxon>
    </lineage>
</organism>
<sequence length="140" mass="14343">MTGRSDTVLVGIDGSDGSAEAVRWATRLAAGRGLELEVLHCLQVASLYYGGGLAGSEALFGDLQREGDRVVAEARDRVLEVDPALRVRTEVCTDSAAAVLIERSRGARVVVLGCTGRGGFAGMLVGGTAATVAGHACCPV</sequence>
<dbReference type="InterPro" id="IPR006016">
    <property type="entry name" value="UspA"/>
</dbReference>
<dbReference type="Proteomes" id="UP000285112">
    <property type="component" value="Unassembled WGS sequence"/>
</dbReference>
<dbReference type="RefSeq" id="WP_147397317.1">
    <property type="nucleotide sequence ID" value="NZ_QZFV01000036.1"/>
</dbReference>
<evidence type="ECO:0000313" key="3">
    <source>
        <dbReference type="EMBL" id="RJQ90292.1"/>
    </source>
</evidence>
<dbReference type="PANTHER" id="PTHR46268">
    <property type="entry name" value="STRESS RESPONSE PROTEIN NHAX"/>
    <property type="match status" value="1"/>
</dbReference>
<comment type="caution">
    <text evidence="3">The sequence shown here is derived from an EMBL/GenBank/DDBJ whole genome shotgun (WGS) entry which is preliminary data.</text>
</comment>
<protein>
    <submittedName>
        <fullName evidence="3">Universal stress protein</fullName>
    </submittedName>
</protein>
<accession>A0A419IAB4</accession>
<dbReference type="SUPFAM" id="SSF52402">
    <property type="entry name" value="Adenine nucleotide alpha hydrolases-like"/>
    <property type="match status" value="1"/>
</dbReference>
<evidence type="ECO:0000259" key="2">
    <source>
        <dbReference type="Pfam" id="PF00582"/>
    </source>
</evidence>
<feature type="domain" description="UspA" evidence="2">
    <location>
        <begin position="6"/>
        <end position="140"/>
    </location>
</feature>
<proteinExistence type="inferred from homology"/>
<comment type="similarity">
    <text evidence="1">Belongs to the universal stress protein A family.</text>
</comment>
<name>A0A419IAB4_9PSEU</name>
<feature type="non-terminal residue" evidence="3">
    <location>
        <position position="140"/>
    </location>
</feature>
<evidence type="ECO:0000313" key="4">
    <source>
        <dbReference type="Proteomes" id="UP000285112"/>
    </source>
</evidence>
<dbReference type="OrthoDB" id="3404132at2"/>
<reference evidence="3 4" key="1">
    <citation type="submission" date="2018-09" db="EMBL/GenBank/DDBJ databases">
        <title>YIM PH 21725 draft genome.</title>
        <authorList>
            <person name="Miao C."/>
        </authorList>
    </citation>
    <scope>NUCLEOTIDE SEQUENCE [LARGE SCALE GENOMIC DNA]</scope>
    <source>
        <strain evidence="4">YIM PH21725</strain>
    </source>
</reference>
<dbReference type="AlphaFoldDB" id="A0A419IAB4"/>
<dbReference type="PANTHER" id="PTHR46268:SF6">
    <property type="entry name" value="UNIVERSAL STRESS PROTEIN UP12"/>
    <property type="match status" value="1"/>
</dbReference>
<dbReference type="Gene3D" id="3.40.50.620">
    <property type="entry name" value="HUPs"/>
    <property type="match status" value="1"/>
</dbReference>
<evidence type="ECO:0000256" key="1">
    <source>
        <dbReference type="ARBA" id="ARBA00008791"/>
    </source>
</evidence>
<dbReference type="EMBL" id="QZFV01000036">
    <property type="protein sequence ID" value="RJQ90292.1"/>
    <property type="molecule type" value="Genomic_DNA"/>
</dbReference>
<gene>
    <name evidence="3" type="ORF">D5S19_03170</name>
</gene>
<dbReference type="InterPro" id="IPR006015">
    <property type="entry name" value="Universal_stress_UspA"/>
</dbReference>
<keyword evidence="4" id="KW-1185">Reference proteome</keyword>
<dbReference type="InterPro" id="IPR014729">
    <property type="entry name" value="Rossmann-like_a/b/a_fold"/>
</dbReference>
<dbReference type="PRINTS" id="PR01438">
    <property type="entry name" value="UNVRSLSTRESS"/>
</dbReference>